<dbReference type="SUPFAM" id="SSF54928">
    <property type="entry name" value="RNA-binding domain, RBD"/>
    <property type="match status" value="1"/>
</dbReference>
<dbReference type="SMART" id="SM00360">
    <property type="entry name" value="RRM"/>
    <property type="match status" value="1"/>
</dbReference>
<feature type="compositionally biased region" description="Basic and acidic residues" evidence="2">
    <location>
        <begin position="215"/>
        <end position="258"/>
    </location>
</feature>
<dbReference type="STRING" id="578462.A0A0L0SNS7"/>
<dbReference type="InterPro" id="IPR012677">
    <property type="entry name" value="Nucleotide-bd_a/b_plait_sf"/>
</dbReference>
<proteinExistence type="predicted"/>
<evidence type="ECO:0000259" key="3">
    <source>
        <dbReference type="PROSITE" id="PS50102"/>
    </source>
</evidence>
<dbReference type="PROSITE" id="PS50102">
    <property type="entry name" value="RRM"/>
    <property type="match status" value="1"/>
</dbReference>
<dbReference type="GO" id="GO:0003723">
    <property type="term" value="F:RNA binding"/>
    <property type="evidence" value="ECO:0007669"/>
    <property type="project" value="UniProtKB-UniRule"/>
</dbReference>
<dbReference type="OMA" id="SEINDEW"/>
<dbReference type="eggNOG" id="KOG0118">
    <property type="taxonomic scope" value="Eukaryota"/>
</dbReference>
<dbReference type="AlphaFoldDB" id="A0A0L0SNS7"/>
<evidence type="ECO:0000256" key="2">
    <source>
        <dbReference type="SAM" id="MobiDB-lite"/>
    </source>
</evidence>
<keyword evidence="5" id="KW-1185">Reference proteome</keyword>
<organism evidence="4 5">
    <name type="scientific">Allomyces macrogynus (strain ATCC 38327)</name>
    <name type="common">Allomyces javanicus var. macrogynus</name>
    <dbReference type="NCBI Taxonomy" id="578462"/>
    <lineage>
        <taxon>Eukaryota</taxon>
        <taxon>Fungi</taxon>
        <taxon>Fungi incertae sedis</taxon>
        <taxon>Blastocladiomycota</taxon>
        <taxon>Blastocladiomycetes</taxon>
        <taxon>Blastocladiales</taxon>
        <taxon>Blastocladiaceae</taxon>
        <taxon>Allomyces</taxon>
    </lineage>
</organism>
<feature type="compositionally biased region" description="Low complexity" evidence="2">
    <location>
        <begin position="376"/>
        <end position="389"/>
    </location>
</feature>
<reference evidence="4 5" key="1">
    <citation type="submission" date="2009-11" db="EMBL/GenBank/DDBJ databases">
        <title>Annotation of Allomyces macrogynus ATCC 38327.</title>
        <authorList>
            <consortium name="The Broad Institute Genome Sequencing Platform"/>
            <person name="Russ C."/>
            <person name="Cuomo C."/>
            <person name="Burger G."/>
            <person name="Gray M.W."/>
            <person name="Holland P.W.H."/>
            <person name="King N."/>
            <person name="Lang F.B.F."/>
            <person name="Roger A.J."/>
            <person name="Ruiz-Trillo I."/>
            <person name="Young S.K."/>
            <person name="Zeng Q."/>
            <person name="Gargeya S."/>
            <person name="Fitzgerald M."/>
            <person name="Haas B."/>
            <person name="Abouelleil A."/>
            <person name="Alvarado L."/>
            <person name="Arachchi H.M."/>
            <person name="Berlin A."/>
            <person name="Chapman S.B."/>
            <person name="Gearin G."/>
            <person name="Goldberg J."/>
            <person name="Griggs A."/>
            <person name="Gujja S."/>
            <person name="Hansen M."/>
            <person name="Heiman D."/>
            <person name="Howarth C."/>
            <person name="Larimer J."/>
            <person name="Lui A."/>
            <person name="MacDonald P.J.P."/>
            <person name="McCowen C."/>
            <person name="Montmayeur A."/>
            <person name="Murphy C."/>
            <person name="Neiman D."/>
            <person name="Pearson M."/>
            <person name="Priest M."/>
            <person name="Roberts A."/>
            <person name="Saif S."/>
            <person name="Shea T."/>
            <person name="Sisk P."/>
            <person name="Stolte C."/>
            <person name="Sykes S."/>
            <person name="Wortman J."/>
            <person name="Nusbaum C."/>
            <person name="Birren B."/>
        </authorList>
    </citation>
    <scope>NUCLEOTIDE SEQUENCE [LARGE SCALE GENOMIC DNA]</scope>
    <source>
        <strain evidence="4 5">ATCC 38327</strain>
    </source>
</reference>
<feature type="region of interest" description="Disordered" evidence="2">
    <location>
        <begin position="316"/>
        <end position="397"/>
    </location>
</feature>
<reference evidence="5" key="2">
    <citation type="submission" date="2009-11" db="EMBL/GenBank/DDBJ databases">
        <title>The Genome Sequence of Allomyces macrogynus strain ATCC 38327.</title>
        <authorList>
            <consortium name="The Broad Institute Genome Sequencing Platform"/>
            <person name="Russ C."/>
            <person name="Cuomo C."/>
            <person name="Shea T."/>
            <person name="Young S.K."/>
            <person name="Zeng Q."/>
            <person name="Koehrsen M."/>
            <person name="Haas B."/>
            <person name="Borodovsky M."/>
            <person name="Guigo R."/>
            <person name="Alvarado L."/>
            <person name="Berlin A."/>
            <person name="Borenstein D."/>
            <person name="Chen Z."/>
            <person name="Engels R."/>
            <person name="Freedman E."/>
            <person name="Gellesch M."/>
            <person name="Goldberg J."/>
            <person name="Griggs A."/>
            <person name="Gujja S."/>
            <person name="Heiman D."/>
            <person name="Hepburn T."/>
            <person name="Howarth C."/>
            <person name="Jen D."/>
            <person name="Larson L."/>
            <person name="Lewis B."/>
            <person name="Mehta T."/>
            <person name="Park D."/>
            <person name="Pearson M."/>
            <person name="Roberts A."/>
            <person name="Saif S."/>
            <person name="Shenoy N."/>
            <person name="Sisk P."/>
            <person name="Stolte C."/>
            <person name="Sykes S."/>
            <person name="Walk T."/>
            <person name="White J."/>
            <person name="Yandava C."/>
            <person name="Burger G."/>
            <person name="Gray M.W."/>
            <person name="Holland P.W.H."/>
            <person name="King N."/>
            <person name="Lang F.B.F."/>
            <person name="Roger A.J."/>
            <person name="Ruiz-Trillo I."/>
            <person name="Lander E."/>
            <person name="Nusbaum C."/>
        </authorList>
    </citation>
    <scope>NUCLEOTIDE SEQUENCE [LARGE SCALE GENOMIC DNA]</scope>
    <source>
        <strain evidence="5">ATCC 38327</strain>
    </source>
</reference>
<dbReference type="CDD" id="cd00590">
    <property type="entry name" value="RRM_SF"/>
    <property type="match status" value="1"/>
</dbReference>
<evidence type="ECO:0000256" key="1">
    <source>
        <dbReference type="PROSITE-ProRule" id="PRU00176"/>
    </source>
</evidence>
<sequence>MSASPAPASPTAPAPASPIREYNQQVAAREAADAAAAVAAAAALADAAAAADEAAIAAAAAAAAAAADGTAAVSKPVSALPNEKPAAPASSYAGDDLDDDRDAANPGNQLYVRGLGFRCTEEDVRELFEPYGPILELSLVRDPHLNECRGFAFVKFATIEESQKAIEGENGREFRGRTLIVEHSRRTRPRPKTPGEYLGRHPPRREFHDRARRPYGSERPYDRDRGYDRSYDRGGYPPRDRSYDRPSYDRGGYDRPAYDRGAPYYGSGGGYSGYGRDRDPYSARERSPPRSSAPREQYAAAGGDYAGYYAGAGGREYGGYDREYLPPPPPRSVPRDAYPPRDRSAGGYAPDRRAPPMPVPGGVDDVYAAYSGGRGATAAPGADYGYGAARGDEYGRR</sequence>
<feature type="compositionally biased region" description="Basic and acidic residues" evidence="2">
    <location>
        <begin position="338"/>
        <end position="354"/>
    </location>
</feature>
<evidence type="ECO:0000313" key="5">
    <source>
        <dbReference type="Proteomes" id="UP000054350"/>
    </source>
</evidence>
<feature type="region of interest" description="Disordered" evidence="2">
    <location>
        <begin position="1"/>
        <end position="21"/>
    </location>
</feature>
<feature type="compositionally biased region" description="Basic and acidic residues" evidence="2">
    <location>
        <begin position="275"/>
        <end position="288"/>
    </location>
</feature>
<dbReference type="Pfam" id="PF00076">
    <property type="entry name" value="RRM_1"/>
    <property type="match status" value="1"/>
</dbReference>
<feature type="domain" description="RRM" evidence="3">
    <location>
        <begin position="108"/>
        <end position="186"/>
    </location>
</feature>
<dbReference type="InterPro" id="IPR035979">
    <property type="entry name" value="RBD_domain_sf"/>
</dbReference>
<evidence type="ECO:0000313" key="4">
    <source>
        <dbReference type="EMBL" id="KNE64173.1"/>
    </source>
</evidence>
<dbReference type="VEuPathDB" id="FungiDB:AMAG_09214"/>
<feature type="region of interest" description="Disordered" evidence="2">
    <location>
        <begin position="76"/>
        <end position="105"/>
    </location>
</feature>
<keyword evidence="1" id="KW-0694">RNA-binding</keyword>
<dbReference type="Gene3D" id="3.30.70.330">
    <property type="match status" value="1"/>
</dbReference>
<accession>A0A0L0SNS7</accession>
<dbReference type="InterPro" id="IPR050441">
    <property type="entry name" value="RBM"/>
</dbReference>
<gene>
    <name evidence="4" type="ORF">AMAG_09214</name>
</gene>
<feature type="compositionally biased region" description="Low complexity" evidence="2">
    <location>
        <begin position="289"/>
        <end position="299"/>
    </location>
</feature>
<dbReference type="OrthoDB" id="439808at2759"/>
<dbReference type="EMBL" id="GG745344">
    <property type="protein sequence ID" value="KNE64172.1"/>
    <property type="molecule type" value="Genomic_DNA"/>
</dbReference>
<dbReference type="EMBL" id="GG745344">
    <property type="protein sequence ID" value="KNE64173.1"/>
    <property type="molecule type" value="Genomic_DNA"/>
</dbReference>
<dbReference type="Proteomes" id="UP000054350">
    <property type="component" value="Unassembled WGS sequence"/>
</dbReference>
<name>A0A0L0SNS7_ALLM3</name>
<feature type="compositionally biased region" description="Pro residues" evidence="2">
    <location>
        <begin position="7"/>
        <end position="16"/>
    </location>
</feature>
<dbReference type="InterPro" id="IPR000504">
    <property type="entry name" value="RRM_dom"/>
</dbReference>
<feature type="region of interest" description="Disordered" evidence="2">
    <location>
        <begin position="177"/>
        <end position="299"/>
    </location>
</feature>
<protein>
    <recommendedName>
        <fullName evidence="3">RRM domain-containing protein</fullName>
    </recommendedName>
</protein>
<dbReference type="PANTHER" id="PTHR48034">
    <property type="entry name" value="TRANSFORMER-2 SEX-DETERMINING PROTEIN-RELATED"/>
    <property type="match status" value="1"/>
</dbReference>